<comment type="caution">
    <text evidence="1">The sequence shown here is derived from an EMBL/GenBank/DDBJ whole genome shotgun (WGS) entry which is preliminary data.</text>
</comment>
<proteinExistence type="predicted"/>
<sequence length="34" mass="3883">MLLLRAVNGLLLQDAPAIVVNYFAHSFKFEVRHV</sequence>
<organism evidence="1 2">
    <name type="scientific">Dryocola boscaweniae</name>
    <dbReference type="NCBI Taxonomy" id="2925397"/>
    <lineage>
        <taxon>Bacteria</taxon>
        <taxon>Pseudomonadati</taxon>
        <taxon>Pseudomonadota</taxon>
        <taxon>Gammaproteobacteria</taxon>
        <taxon>Enterobacterales</taxon>
        <taxon>Enterobacteriaceae</taxon>
        <taxon>Dryocola</taxon>
    </lineage>
</organism>
<dbReference type="EMBL" id="JALHAP010000079">
    <property type="protein sequence ID" value="MCT4702706.1"/>
    <property type="molecule type" value="Genomic_DNA"/>
</dbReference>
<name>A0A9X2W8Y8_9ENTR</name>
<evidence type="ECO:0000313" key="1">
    <source>
        <dbReference type="EMBL" id="MCT4702706.1"/>
    </source>
</evidence>
<gene>
    <name evidence="1" type="ORF">MUA00_13020</name>
</gene>
<dbReference type="AlphaFoldDB" id="A0A9X2W8Y8"/>
<accession>A0A9X2W8Y8</accession>
<dbReference type="Proteomes" id="UP001150641">
    <property type="component" value="Unassembled WGS sequence"/>
</dbReference>
<reference evidence="1" key="1">
    <citation type="submission" date="2022-03" db="EMBL/GenBank/DDBJ databases">
        <title>Proposal of a novel genus Dryocolo and two novel species.</title>
        <authorList>
            <person name="Maddock D.W."/>
            <person name="Brady C.L."/>
            <person name="Denman S."/>
            <person name="Arnold D."/>
        </authorList>
    </citation>
    <scope>NUCLEOTIDE SEQUENCE</scope>
    <source>
        <strain evidence="1">H6W4</strain>
    </source>
</reference>
<protein>
    <submittedName>
        <fullName evidence="1">Uncharacterized protein</fullName>
    </submittedName>
</protein>
<evidence type="ECO:0000313" key="2">
    <source>
        <dbReference type="Proteomes" id="UP001150641"/>
    </source>
</evidence>
<keyword evidence="2" id="KW-1185">Reference proteome</keyword>